<sequence length="79" mass="9350">MKMDERVYRELFTELEGYEKRGVDMSIDGYRASPLEIVTAHMTREEGTYMRDYVLSRDGNIQALRFTDIHPYGREQNTP</sequence>
<proteinExistence type="predicted"/>
<gene>
    <name evidence="1" type="ORF">H9910_03430</name>
</gene>
<name>A0A9D2U7Z7_9FIRM</name>
<organism evidence="1 2">
    <name type="scientific">Candidatus Mediterraneibacter quadrami</name>
    <dbReference type="NCBI Taxonomy" id="2838684"/>
    <lineage>
        <taxon>Bacteria</taxon>
        <taxon>Bacillati</taxon>
        <taxon>Bacillota</taxon>
        <taxon>Clostridia</taxon>
        <taxon>Lachnospirales</taxon>
        <taxon>Lachnospiraceae</taxon>
        <taxon>Mediterraneibacter</taxon>
    </lineage>
</organism>
<accession>A0A9D2U7Z7</accession>
<protein>
    <submittedName>
        <fullName evidence="1">Uncharacterized protein</fullName>
    </submittedName>
</protein>
<evidence type="ECO:0000313" key="1">
    <source>
        <dbReference type="EMBL" id="HJD42048.1"/>
    </source>
</evidence>
<dbReference type="Proteomes" id="UP000823909">
    <property type="component" value="Unassembled WGS sequence"/>
</dbReference>
<reference evidence="1" key="2">
    <citation type="submission" date="2021-04" db="EMBL/GenBank/DDBJ databases">
        <authorList>
            <person name="Gilroy R."/>
        </authorList>
    </citation>
    <scope>NUCLEOTIDE SEQUENCE</scope>
    <source>
        <strain evidence="1">ChiBcec15-3976</strain>
    </source>
</reference>
<reference evidence="1" key="1">
    <citation type="journal article" date="2021" name="PeerJ">
        <title>Extensive microbial diversity within the chicken gut microbiome revealed by metagenomics and culture.</title>
        <authorList>
            <person name="Gilroy R."/>
            <person name="Ravi A."/>
            <person name="Getino M."/>
            <person name="Pursley I."/>
            <person name="Horton D.L."/>
            <person name="Alikhan N.F."/>
            <person name="Baker D."/>
            <person name="Gharbi K."/>
            <person name="Hall N."/>
            <person name="Watson M."/>
            <person name="Adriaenssens E.M."/>
            <person name="Foster-Nyarko E."/>
            <person name="Jarju S."/>
            <person name="Secka A."/>
            <person name="Antonio M."/>
            <person name="Oren A."/>
            <person name="Chaudhuri R.R."/>
            <person name="La Ragione R."/>
            <person name="Hildebrand F."/>
            <person name="Pallen M.J."/>
        </authorList>
    </citation>
    <scope>NUCLEOTIDE SEQUENCE</scope>
    <source>
        <strain evidence="1">ChiBcec15-3976</strain>
    </source>
</reference>
<comment type="caution">
    <text evidence="1">The sequence shown here is derived from an EMBL/GenBank/DDBJ whole genome shotgun (WGS) entry which is preliminary data.</text>
</comment>
<dbReference type="EMBL" id="DWUU01000023">
    <property type="protein sequence ID" value="HJD42048.1"/>
    <property type="molecule type" value="Genomic_DNA"/>
</dbReference>
<dbReference type="AlphaFoldDB" id="A0A9D2U7Z7"/>
<evidence type="ECO:0000313" key="2">
    <source>
        <dbReference type="Proteomes" id="UP000823909"/>
    </source>
</evidence>